<protein>
    <submittedName>
        <fullName evidence="2">Uncharacterized protein</fullName>
    </submittedName>
</protein>
<feature type="transmembrane region" description="Helical" evidence="1">
    <location>
        <begin position="135"/>
        <end position="153"/>
    </location>
</feature>
<sequence length="157" mass="16468">MKTTNKIFFVVMLLALLSPLVVGSNSVSAGVNAAGTAANFADNNPSEALDDTLVTLAFDGLTVSADYVLVSTLLTNRTFSTGTGQTEKSITVRVSGTGSATLSIYGYGGFNNDSALDTWEFSITTTGDGDEVTNLYPLFIGVAIFSIIIGAIYKRTR</sequence>
<keyword evidence="1" id="KW-0812">Transmembrane</keyword>
<keyword evidence="1" id="KW-1133">Transmembrane helix</keyword>
<gene>
    <name evidence="2" type="ORF">LCGC14_1068400</name>
</gene>
<organism evidence="2">
    <name type="scientific">marine sediment metagenome</name>
    <dbReference type="NCBI Taxonomy" id="412755"/>
    <lineage>
        <taxon>unclassified sequences</taxon>
        <taxon>metagenomes</taxon>
        <taxon>ecological metagenomes</taxon>
    </lineage>
</organism>
<accession>A0A0F9QPX8</accession>
<comment type="caution">
    <text evidence="2">The sequence shown here is derived from an EMBL/GenBank/DDBJ whole genome shotgun (WGS) entry which is preliminary data.</text>
</comment>
<evidence type="ECO:0000313" key="2">
    <source>
        <dbReference type="EMBL" id="KKN07323.1"/>
    </source>
</evidence>
<proteinExistence type="predicted"/>
<dbReference type="AlphaFoldDB" id="A0A0F9QPX8"/>
<name>A0A0F9QPX8_9ZZZZ</name>
<dbReference type="EMBL" id="LAZR01004583">
    <property type="protein sequence ID" value="KKN07323.1"/>
    <property type="molecule type" value="Genomic_DNA"/>
</dbReference>
<reference evidence="2" key="1">
    <citation type="journal article" date="2015" name="Nature">
        <title>Complex archaea that bridge the gap between prokaryotes and eukaryotes.</title>
        <authorList>
            <person name="Spang A."/>
            <person name="Saw J.H."/>
            <person name="Jorgensen S.L."/>
            <person name="Zaremba-Niedzwiedzka K."/>
            <person name="Martijn J."/>
            <person name="Lind A.E."/>
            <person name="van Eijk R."/>
            <person name="Schleper C."/>
            <person name="Guy L."/>
            <person name="Ettema T.J."/>
        </authorList>
    </citation>
    <scope>NUCLEOTIDE SEQUENCE</scope>
</reference>
<keyword evidence="1" id="KW-0472">Membrane</keyword>
<evidence type="ECO:0000256" key="1">
    <source>
        <dbReference type="SAM" id="Phobius"/>
    </source>
</evidence>